<keyword evidence="9" id="KW-1185">Reference proteome</keyword>
<feature type="domain" description="Response regulatory" evidence="7">
    <location>
        <begin position="3"/>
        <end position="120"/>
    </location>
</feature>
<dbReference type="SMART" id="SM00342">
    <property type="entry name" value="HTH_ARAC"/>
    <property type="match status" value="1"/>
</dbReference>
<dbReference type="Proteomes" id="UP001057291">
    <property type="component" value="Unassembled WGS sequence"/>
</dbReference>
<dbReference type="PANTHER" id="PTHR43280:SF28">
    <property type="entry name" value="HTH-TYPE TRANSCRIPTIONAL ACTIVATOR RHAS"/>
    <property type="match status" value="1"/>
</dbReference>
<feature type="domain" description="HTH araC/xylS-type" evidence="6">
    <location>
        <begin position="420"/>
        <end position="518"/>
    </location>
</feature>
<dbReference type="EMBL" id="BOQE01000001">
    <property type="protein sequence ID" value="GIM46698.1"/>
    <property type="molecule type" value="Genomic_DNA"/>
</dbReference>
<evidence type="ECO:0000256" key="4">
    <source>
        <dbReference type="PROSITE-ProRule" id="PRU00169"/>
    </source>
</evidence>
<comment type="caution">
    <text evidence="8">The sequence shown here is derived from an EMBL/GenBank/DDBJ whole genome shotgun (WGS) entry which is preliminary data.</text>
</comment>
<dbReference type="PROSITE" id="PS50110">
    <property type="entry name" value="RESPONSE_REGULATORY"/>
    <property type="match status" value="1"/>
</dbReference>
<evidence type="ECO:0000256" key="3">
    <source>
        <dbReference type="ARBA" id="ARBA00023163"/>
    </source>
</evidence>
<dbReference type="InterPro" id="IPR009057">
    <property type="entry name" value="Homeodomain-like_sf"/>
</dbReference>
<evidence type="ECO:0000256" key="5">
    <source>
        <dbReference type="SAM" id="Coils"/>
    </source>
</evidence>
<keyword evidence="2" id="KW-0238">DNA-binding</keyword>
<feature type="modified residue" description="4-aspartylphosphate" evidence="4">
    <location>
        <position position="55"/>
    </location>
</feature>
<dbReference type="CDD" id="cd17536">
    <property type="entry name" value="REC_YesN-like"/>
    <property type="match status" value="1"/>
</dbReference>
<evidence type="ECO:0000313" key="8">
    <source>
        <dbReference type="EMBL" id="GIM46698.1"/>
    </source>
</evidence>
<name>A0AAV4LG59_9BACL</name>
<feature type="coiled-coil region" evidence="5">
    <location>
        <begin position="109"/>
        <end position="136"/>
    </location>
</feature>
<reference evidence="8" key="1">
    <citation type="journal article" date="2023" name="Int. J. Syst. Evol. Microbiol.">
        <title>Collibacillus ludicampi gen. nov., sp. nov., a new soil bacterium of the family Alicyclobacillaceae.</title>
        <authorList>
            <person name="Jojima T."/>
            <person name="Ioku Y."/>
            <person name="Fukuta Y."/>
            <person name="Shirasaka N."/>
            <person name="Matsumura Y."/>
            <person name="Mori M."/>
        </authorList>
    </citation>
    <scope>NUCLEOTIDE SEQUENCE</scope>
    <source>
        <strain evidence="8">TP075</strain>
    </source>
</reference>
<dbReference type="SUPFAM" id="SSF46689">
    <property type="entry name" value="Homeodomain-like"/>
    <property type="match status" value="2"/>
</dbReference>
<dbReference type="SMART" id="SM00448">
    <property type="entry name" value="REC"/>
    <property type="match status" value="1"/>
</dbReference>
<dbReference type="PROSITE" id="PS01124">
    <property type="entry name" value="HTH_ARAC_FAMILY_2"/>
    <property type="match status" value="1"/>
</dbReference>
<dbReference type="PANTHER" id="PTHR43280">
    <property type="entry name" value="ARAC-FAMILY TRANSCRIPTIONAL REGULATOR"/>
    <property type="match status" value="1"/>
</dbReference>
<dbReference type="RefSeq" id="WP_282199762.1">
    <property type="nucleotide sequence ID" value="NZ_BOQE01000001.1"/>
</dbReference>
<gene>
    <name evidence="8" type="ORF">DNHGIG_22470</name>
</gene>
<evidence type="ECO:0000256" key="2">
    <source>
        <dbReference type="ARBA" id="ARBA00023125"/>
    </source>
</evidence>
<proteinExistence type="predicted"/>
<evidence type="ECO:0000256" key="1">
    <source>
        <dbReference type="ARBA" id="ARBA00023015"/>
    </source>
</evidence>
<accession>A0AAV4LG59</accession>
<dbReference type="GO" id="GO:0000160">
    <property type="term" value="P:phosphorelay signal transduction system"/>
    <property type="evidence" value="ECO:0007669"/>
    <property type="project" value="InterPro"/>
</dbReference>
<keyword evidence="3" id="KW-0804">Transcription</keyword>
<dbReference type="InterPro" id="IPR020449">
    <property type="entry name" value="Tscrpt_reg_AraC-type_HTH"/>
</dbReference>
<dbReference type="InterPro" id="IPR011006">
    <property type="entry name" value="CheY-like_superfamily"/>
</dbReference>
<evidence type="ECO:0000313" key="9">
    <source>
        <dbReference type="Proteomes" id="UP001057291"/>
    </source>
</evidence>
<keyword evidence="4" id="KW-0597">Phosphoprotein</keyword>
<dbReference type="Gene3D" id="1.10.10.60">
    <property type="entry name" value="Homeodomain-like"/>
    <property type="match status" value="2"/>
</dbReference>
<dbReference type="InterPro" id="IPR018062">
    <property type="entry name" value="HTH_AraC-typ_CS"/>
</dbReference>
<dbReference type="Pfam" id="PF00072">
    <property type="entry name" value="Response_reg"/>
    <property type="match status" value="1"/>
</dbReference>
<evidence type="ECO:0000259" key="7">
    <source>
        <dbReference type="PROSITE" id="PS50110"/>
    </source>
</evidence>
<evidence type="ECO:0000259" key="6">
    <source>
        <dbReference type="PROSITE" id="PS01124"/>
    </source>
</evidence>
<keyword evidence="1" id="KW-0805">Transcription regulation</keyword>
<dbReference type="AlphaFoldDB" id="A0AAV4LG59"/>
<dbReference type="GO" id="GO:0043565">
    <property type="term" value="F:sequence-specific DNA binding"/>
    <property type="evidence" value="ECO:0007669"/>
    <property type="project" value="InterPro"/>
</dbReference>
<dbReference type="InterPro" id="IPR018060">
    <property type="entry name" value="HTH_AraC"/>
</dbReference>
<dbReference type="InterPro" id="IPR001789">
    <property type="entry name" value="Sig_transdc_resp-reg_receiver"/>
</dbReference>
<organism evidence="8 9">
    <name type="scientific">Collibacillus ludicampi</name>
    <dbReference type="NCBI Taxonomy" id="2771369"/>
    <lineage>
        <taxon>Bacteria</taxon>
        <taxon>Bacillati</taxon>
        <taxon>Bacillota</taxon>
        <taxon>Bacilli</taxon>
        <taxon>Bacillales</taxon>
        <taxon>Alicyclobacillaceae</taxon>
        <taxon>Collibacillus</taxon>
    </lineage>
</organism>
<dbReference type="PROSITE" id="PS00041">
    <property type="entry name" value="HTH_ARAC_FAMILY_1"/>
    <property type="match status" value="1"/>
</dbReference>
<dbReference type="Pfam" id="PF12833">
    <property type="entry name" value="HTH_18"/>
    <property type="match status" value="1"/>
</dbReference>
<dbReference type="GO" id="GO:0003700">
    <property type="term" value="F:DNA-binding transcription factor activity"/>
    <property type="evidence" value="ECO:0007669"/>
    <property type="project" value="InterPro"/>
</dbReference>
<keyword evidence="5" id="KW-0175">Coiled coil</keyword>
<protein>
    <submittedName>
        <fullName evidence="8">AraC family transcriptional regulator</fullName>
    </submittedName>
</protein>
<dbReference type="InterPro" id="IPR041522">
    <property type="entry name" value="CdaR_GGDEF"/>
</dbReference>
<dbReference type="PRINTS" id="PR00032">
    <property type="entry name" value="HTHARAC"/>
</dbReference>
<sequence length="520" mass="60729">MLKLLLVDDEPLEREGLEMMINRELPGVWQCIHAENGRRAVELAEIHQPDVIFMDIRMPGVSGLEALKFIKQKCPDARMVLVTAYEQFEYAREAIRMGVKEYLLKPARKEQVLSLLQRLREELSEERQRRDSEQQMKQKLTNFIQLAESEIAYALIFDPLQEERGKELFAYLDLPVAGGYALTLSFPATQGESMSFLNEKRKRVYHSIKNFVKTMHQAVVSPFVGNHVSCFVLEPNLPYSDYRSQSTYLARVLLNRLKTDFNVTVNVGIGRQATSYEELRRSYLESFAASQGNVSGRIRYYEAMGAQDKEAILPVEDIRPLVDALLQGEQQKAVDILLDVWHRLGFDEILHADNGLRFFIELFAILQWHLFEMGIVIEKPPVFSQTMSSEQWLMIACREIHAWCRLIRLKKEEKQTDCIARMKEYLAESYMKDLTLEQAAEYVNLSPYYFSKLFKQHTGETFIDYLTRLRIEKAKELIRNPEKSLKEICYLVGYRNPAYFSRVFKKWVGQTPSEYRARFE</sequence>
<dbReference type="Pfam" id="PF17853">
    <property type="entry name" value="GGDEF_2"/>
    <property type="match status" value="1"/>
</dbReference>
<dbReference type="SUPFAM" id="SSF52172">
    <property type="entry name" value="CheY-like"/>
    <property type="match status" value="1"/>
</dbReference>
<dbReference type="Gene3D" id="3.40.50.2300">
    <property type="match status" value="1"/>
</dbReference>